<evidence type="ECO:0000313" key="1">
    <source>
        <dbReference type="EMBL" id="RDX88886.1"/>
    </source>
</evidence>
<accession>A0A371GEE4</accession>
<evidence type="ECO:0000313" key="2">
    <source>
        <dbReference type="Proteomes" id="UP000257109"/>
    </source>
</evidence>
<dbReference type="InterPro" id="IPR011009">
    <property type="entry name" value="Kinase-like_dom_sf"/>
</dbReference>
<name>A0A371GEE4_MUCPR</name>
<dbReference type="EMBL" id="QJKJ01005813">
    <property type="protein sequence ID" value="RDX88886.1"/>
    <property type="molecule type" value="Genomic_DNA"/>
</dbReference>
<proteinExistence type="predicted"/>
<protein>
    <submittedName>
        <fullName evidence="1">Uncharacterized protein</fullName>
    </submittedName>
</protein>
<sequence>MFVICLGLWRRKRTISNNNSERRGLGVEVYKGILQHNDASDCTVAIKRFNSEGGEGCDLFMNDIELLCQLRQPNTSVRLLVQWISTSTPTVMEEY</sequence>
<dbReference type="Proteomes" id="UP000257109">
    <property type="component" value="Unassembled WGS sequence"/>
</dbReference>
<dbReference type="SUPFAM" id="SSF56112">
    <property type="entry name" value="Protein kinase-like (PK-like)"/>
    <property type="match status" value="1"/>
</dbReference>
<organism evidence="1 2">
    <name type="scientific">Mucuna pruriens</name>
    <name type="common">Velvet bean</name>
    <name type="synonym">Dolichos pruriens</name>
    <dbReference type="NCBI Taxonomy" id="157652"/>
    <lineage>
        <taxon>Eukaryota</taxon>
        <taxon>Viridiplantae</taxon>
        <taxon>Streptophyta</taxon>
        <taxon>Embryophyta</taxon>
        <taxon>Tracheophyta</taxon>
        <taxon>Spermatophyta</taxon>
        <taxon>Magnoliopsida</taxon>
        <taxon>eudicotyledons</taxon>
        <taxon>Gunneridae</taxon>
        <taxon>Pentapetalae</taxon>
        <taxon>rosids</taxon>
        <taxon>fabids</taxon>
        <taxon>Fabales</taxon>
        <taxon>Fabaceae</taxon>
        <taxon>Papilionoideae</taxon>
        <taxon>50 kb inversion clade</taxon>
        <taxon>NPAAA clade</taxon>
        <taxon>indigoferoid/millettioid clade</taxon>
        <taxon>Phaseoleae</taxon>
        <taxon>Mucuna</taxon>
    </lineage>
</organism>
<dbReference type="Gene3D" id="3.30.200.20">
    <property type="entry name" value="Phosphorylase Kinase, domain 1"/>
    <property type="match status" value="1"/>
</dbReference>
<reference evidence="1" key="1">
    <citation type="submission" date="2018-05" db="EMBL/GenBank/DDBJ databases">
        <title>Draft genome of Mucuna pruriens seed.</title>
        <authorList>
            <person name="Nnadi N.E."/>
            <person name="Vos R."/>
            <person name="Hasami M.H."/>
            <person name="Devisetty U.K."/>
            <person name="Aguiy J.C."/>
        </authorList>
    </citation>
    <scope>NUCLEOTIDE SEQUENCE [LARGE SCALE GENOMIC DNA]</scope>
    <source>
        <strain evidence="1">JCA_2017</strain>
    </source>
</reference>
<feature type="non-terminal residue" evidence="1">
    <location>
        <position position="1"/>
    </location>
</feature>
<gene>
    <name evidence="1" type="ORF">CR513_29461</name>
</gene>
<dbReference type="AlphaFoldDB" id="A0A371GEE4"/>
<keyword evidence="2" id="KW-1185">Reference proteome</keyword>
<comment type="caution">
    <text evidence="1">The sequence shown here is derived from an EMBL/GenBank/DDBJ whole genome shotgun (WGS) entry which is preliminary data.</text>
</comment>